<evidence type="ECO:0000256" key="1">
    <source>
        <dbReference type="SAM" id="Phobius"/>
    </source>
</evidence>
<dbReference type="AlphaFoldDB" id="A0A0G0IBL8"/>
<feature type="transmembrane region" description="Helical" evidence="1">
    <location>
        <begin position="6"/>
        <end position="30"/>
    </location>
</feature>
<organism evidence="2 3">
    <name type="scientific">Candidatus Wolfebacteria bacterium GW2011_GWC1_37_10</name>
    <dbReference type="NCBI Taxonomy" id="1619010"/>
    <lineage>
        <taxon>Bacteria</taxon>
        <taxon>Candidatus Wolfeibacteriota</taxon>
    </lineage>
</organism>
<keyword evidence="1" id="KW-1133">Transmembrane helix</keyword>
<dbReference type="Proteomes" id="UP000034044">
    <property type="component" value="Unassembled WGS sequence"/>
</dbReference>
<evidence type="ECO:0000313" key="2">
    <source>
        <dbReference type="EMBL" id="KKQ21604.1"/>
    </source>
</evidence>
<protein>
    <submittedName>
        <fullName evidence="2">Uncharacterized protein</fullName>
    </submittedName>
</protein>
<sequence length="171" mass="19834">MENLKIKNLIIGALIILVIIAAVIFLSIYWRNYQKSSKNFQVQSLMQVELEAQPKVYKPAKTDFGNKIPPDFIQEIPIEKKAKIEQSYSFDYSGQKQLTIVFESEKTIEQNRKIYSDFLANNQWSVVNNYFDKKIASLYGLKENKEINVTISFDELAKKTKVSISILEKQI</sequence>
<keyword evidence="1" id="KW-0472">Membrane</keyword>
<proteinExistence type="predicted"/>
<accession>A0A0G0IBL8</accession>
<keyword evidence="1" id="KW-0812">Transmembrane</keyword>
<gene>
    <name evidence="2" type="ORF">US36_C0017G0022</name>
</gene>
<dbReference type="EMBL" id="LBSR01000017">
    <property type="protein sequence ID" value="KKQ21604.1"/>
    <property type="molecule type" value="Genomic_DNA"/>
</dbReference>
<reference evidence="2 3" key="1">
    <citation type="journal article" date="2015" name="Nature">
        <title>rRNA introns, odd ribosomes, and small enigmatic genomes across a large radiation of phyla.</title>
        <authorList>
            <person name="Brown C.T."/>
            <person name="Hug L.A."/>
            <person name="Thomas B.C."/>
            <person name="Sharon I."/>
            <person name="Castelle C.J."/>
            <person name="Singh A."/>
            <person name="Wilkins M.J."/>
            <person name="Williams K.H."/>
            <person name="Banfield J.F."/>
        </authorList>
    </citation>
    <scope>NUCLEOTIDE SEQUENCE [LARGE SCALE GENOMIC DNA]</scope>
</reference>
<evidence type="ECO:0000313" key="3">
    <source>
        <dbReference type="Proteomes" id="UP000034044"/>
    </source>
</evidence>
<name>A0A0G0IBL8_9BACT</name>
<comment type="caution">
    <text evidence="2">The sequence shown here is derived from an EMBL/GenBank/DDBJ whole genome shotgun (WGS) entry which is preliminary data.</text>
</comment>